<dbReference type="AlphaFoldDB" id="A0A842JJS5"/>
<dbReference type="EMBL" id="JACMSE010000005">
    <property type="protein sequence ID" value="MBC2889350.1"/>
    <property type="molecule type" value="Genomic_DNA"/>
</dbReference>
<gene>
    <name evidence="1" type="ORF">H7313_08320</name>
</gene>
<protein>
    <submittedName>
        <fullName evidence="1">Uncharacterized protein</fullName>
    </submittedName>
</protein>
<accession>A0A842JJS5</accession>
<name>A0A842JJS5_9ACTN</name>
<keyword evidence="2" id="KW-1185">Reference proteome</keyword>
<sequence length="75" mass="8417">MERCYVCNHCGKCDDLAFRIVMPMPLCLDCGHEVQPGESPARCAACGGARIATMDFIEDRSAIARSERREEQEHE</sequence>
<comment type="caution">
    <text evidence="1">The sequence shown here is derived from an EMBL/GenBank/DDBJ whole genome shotgun (WGS) entry which is preliminary data.</text>
</comment>
<evidence type="ECO:0000313" key="2">
    <source>
        <dbReference type="Proteomes" id="UP000587396"/>
    </source>
</evidence>
<organism evidence="1 2">
    <name type="scientific">Gordonibacter massiliensis</name>
    <name type="common">ex Traore et al. 2017</name>
    <dbReference type="NCBI Taxonomy" id="1841863"/>
    <lineage>
        <taxon>Bacteria</taxon>
        <taxon>Bacillati</taxon>
        <taxon>Actinomycetota</taxon>
        <taxon>Coriobacteriia</taxon>
        <taxon>Eggerthellales</taxon>
        <taxon>Eggerthellaceae</taxon>
        <taxon>Gordonibacter</taxon>
    </lineage>
</organism>
<dbReference type="Proteomes" id="UP000587396">
    <property type="component" value="Unassembled WGS sequence"/>
</dbReference>
<reference evidence="1 2" key="1">
    <citation type="submission" date="2020-08" db="EMBL/GenBank/DDBJ databases">
        <authorList>
            <person name="Liu C."/>
            <person name="Sun Q."/>
        </authorList>
    </citation>
    <scope>NUCLEOTIDE SEQUENCE [LARGE SCALE GENOMIC DNA]</scope>
    <source>
        <strain evidence="1 2">N22</strain>
    </source>
</reference>
<evidence type="ECO:0000313" key="1">
    <source>
        <dbReference type="EMBL" id="MBC2889350.1"/>
    </source>
</evidence>
<proteinExistence type="predicted"/>
<dbReference type="RefSeq" id="WP_185905202.1">
    <property type="nucleotide sequence ID" value="NZ_JACMSE010000005.1"/>
</dbReference>